<gene>
    <name evidence="2" type="ORF">BaRGS_00008922</name>
</gene>
<evidence type="ECO:0000313" key="2">
    <source>
        <dbReference type="EMBL" id="KAK7499831.1"/>
    </source>
</evidence>
<proteinExistence type="predicted"/>
<comment type="caution">
    <text evidence="2">The sequence shown here is derived from an EMBL/GenBank/DDBJ whole genome shotgun (WGS) entry which is preliminary data.</text>
</comment>
<dbReference type="PANTHER" id="PTHR16311">
    <property type="entry name" value="THROMBOSPONDIN TYPE I DOMAIN-CONTAINING 1"/>
    <property type="match status" value="1"/>
</dbReference>
<dbReference type="SMART" id="SM00209">
    <property type="entry name" value="TSP1"/>
    <property type="match status" value="1"/>
</dbReference>
<sequence length="179" mass="20255">KCANGNWCCLAKDPRVTSFIEDILIRIRGGYRVLQKTCDRCPVAIVAGVDAKNCITSCTHSGLWVERLELVDHVLCDVWYWHHEQECCVDGNWGPWQPWSRVSVTCGVGQRDRRRRCDNPAANYCGRTCPGRDIETESYDTRVPCRICVRVSDTSELTINLGTPDYKFGHLIDASGAFQ</sequence>
<dbReference type="InterPro" id="IPR036383">
    <property type="entry name" value="TSP1_rpt_sf"/>
</dbReference>
<protein>
    <submittedName>
        <fullName evidence="2">Uncharacterized protein</fullName>
    </submittedName>
</protein>
<dbReference type="Pfam" id="PF00090">
    <property type="entry name" value="TSP_1"/>
    <property type="match status" value="1"/>
</dbReference>
<dbReference type="InterPro" id="IPR000884">
    <property type="entry name" value="TSP1_rpt"/>
</dbReference>
<dbReference type="Gene3D" id="2.20.100.10">
    <property type="entry name" value="Thrombospondin type-1 (TSP1) repeat"/>
    <property type="match status" value="1"/>
</dbReference>
<organism evidence="2 3">
    <name type="scientific">Batillaria attramentaria</name>
    <dbReference type="NCBI Taxonomy" id="370345"/>
    <lineage>
        <taxon>Eukaryota</taxon>
        <taxon>Metazoa</taxon>
        <taxon>Spiralia</taxon>
        <taxon>Lophotrochozoa</taxon>
        <taxon>Mollusca</taxon>
        <taxon>Gastropoda</taxon>
        <taxon>Caenogastropoda</taxon>
        <taxon>Sorbeoconcha</taxon>
        <taxon>Cerithioidea</taxon>
        <taxon>Batillariidae</taxon>
        <taxon>Batillaria</taxon>
    </lineage>
</organism>
<dbReference type="FunFam" id="2.20.100.10:FF:000001">
    <property type="entry name" value="semaphorin-5A isoform X1"/>
    <property type="match status" value="1"/>
</dbReference>
<reference evidence="2 3" key="1">
    <citation type="journal article" date="2023" name="Sci. Data">
        <title>Genome assembly of the Korean intertidal mud-creeper Batillaria attramentaria.</title>
        <authorList>
            <person name="Patra A.K."/>
            <person name="Ho P.T."/>
            <person name="Jun S."/>
            <person name="Lee S.J."/>
            <person name="Kim Y."/>
            <person name="Won Y.J."/>
        </authorList>
    </citation>
    <scope>NUCLEOTIDE SEQUENCE [LARGE SCALE GENOMIC DNA]</scope>
    <source>
        <strain evidence="2">Wonlab-2016</strain>
    </source>
</reference>
<dbReference type="InterPro" id="IPR038877">
    <property type="entry name" value="THSD1"/>
</dbReference>
<keyword evidence="1" id="KW-1015">Disulfide bond</keyword>
<dbReference type="SUPFAM" id="SSF82895">
    <property type="entry name" value="TSP-1 type 1 repeat"/>
    <property type="match status" value="1"/>
</dbReference>
<dbReference type="PROSITE" id="PS50092">
    <property type="entry name" value="TSP1"/>
    <property type="match status" value="1"/>
</dbReference>
<dbReference type="EMBL" id="JACVVK020000041">
    <property type="protein sequence ID" value="KAK7499831.1"/>
    <property type="molecule type" value="Genomic_DNA"/>
</dbReference>
<dbReference type="AlphaFoldDB" id="A0ABD0LKT0"/>
<dbReference type="Proteomes" id="UP001519460">
    <property type="component" value="Unassembled WGS sequence"/>
</dbReference>
<evidence type="ECO:0000313" key="3">
    <source>
        <dbReference type="Proteomes" id="UP001519460"/>
    </source>
</evidence>
<name>A0ABD0LKT0_9CAEN</name>
<accession>A0ABD0LKT0</accession>
<feature type="non-terminal residue" evidence="2">
    <location>
        <position position="1"/>
    </location>
</feature>
<dbReference type="PANTHER" id="PTHR16311:SF3">
    <property type="entry name" value="THROMBOSPONDIN TYPE-1 DOMAIN-CONTAINING PROTEIN 1"/>
    <property type="match status" value="1"/>
</dbReference>
<keyword evidence="3" id="KW-1185">Reference proteome</keyword>
<evidence type="ECO:0000256" key="1">
    <source>
        <dbReference type="ARBA" id="ARBA00023157"/>
    </source>
</evidence>